<organism evidence="1 2">
    <name type="scientific">Nonomuraea dietziae</name>
    <dbReference type="NCBI Taxonomy" id="65515"/>
    <lineage>
        <taxon>Bacteria</taxon>
        <taxon>Bacillati</taxon>
        <taxon>Actinomycetota</taxon>
        <taxon>Actinomycetes</taxon>
        <taxon>Streptosporangiales</taxon>
        <taxon>Streptosporangiaceae</taxon>
        <taxon>Nonomuraea</taxon>
    </lineage>
</organism>
<dbReference type="EMBL" id="JACIBV010000001">
    <property type="protein sequence ID" value="MBB3724437.1"/>
    <property type="molecule type" value="Genomic_DNA"/>
</dbReference>
<keyword evidence="2" id="KW-1185">Reference proteome</keyword>
<gene>
    <name evidence="1" type="ORF">FHR33_000297</name>
</gene>
<name>A0A7W5UTT9_9ACTN</name>
<dbReference type="GeneID" id="95386949"/>
<protein>
    <submittedName>
        <fullName evidence="1">Uncharacterized protein</fullName>
    </submittedName>
</protein>
<proteinExistence type="predicted"/>
<reference evidence="1 2" key="1">
    <citation type="submission" date="2020-08" db="EMBL/GenBank/DDBJ databases">
        <title>Sequencing the genomes of 1000 actinobacteria strains.</title>
        <authorList>
            <person name="Klenk H.-P."/>
        </authorList>
    </citation>
    <scope>NUCLEOTIDE SEQUENCE [LARGE SCALE GENOMIC DNA]</scope>
    <source>
        <strain evidence="1 2">DSM 44320</strain>
    </source>
</reference>
<evidence type="ECO:0000313" key="1">
    <source>
        <dbReference type="EMBL" id="MBB3724437.1"/>
    </source>
</evidence>
<dbReference type="Proteomes" id="UP000579945">
    <property type="component" value="Unassembled WGS sequence"/>
</dbReference>
<dbReference type="RefSeq" id="WP_183642408.1">
    <property type="nucleotide sequence ID" value="NZ_JACIBV010000001.1"/>
</dbReference>
<comment type="caution">
    <text evidence="1">The sequence shown here is derived from an EMBL/GenBank/DDBJ whole genome shotgun (WGS) entry which is preliminary data.</text>
</comment>
<accession>A0A7W5UTT9</accession>
<dbReference type="AlphaFoldDB" id="A0A7W5UTT9"/>
<sequence>MPVGGPSVNTNPNWRDPAHGTVADFRMLAEYRDKNGSTALVGSAKGFVLCTPSKETPDPPVFTYWGNKAPGNLAGFSGKLSVDVYAVHYWSGQGKSHDNYVRVVAGRVASDVRRVTIDWSSGRRTDAVVTAASS</sequence>
<evidence type="ECO:0000313" key="2">
    <source>
        <dbReference type="Proteomes" id="UP000579945"/>
    </source>
</evidence>